<gene>
    <name evidence="6" type="ORF">N656DRAFT_775614</name>
</gene>
<reference evidence="6" key="1">
    <citation type="journal article" date="2023" name="Mol. Phylogenet. Evol.">
        <title>Genome-scale phylogeny and comparative genomics of the fungal order Sordariales.</title>
        <authorList>
            <person name="Hensen N."/>
            <person name="Bonometti L."/>
            <person name="Westerberg I."/>
            <person name="Brannstrom I.O."/>
            <person name="Guillou S."/>
            <person name="Cros-Aarteil S."/>
            <person name="Calhoun S."/>
            <person name="Haridas S."/>
            <person name="Kuo A."/>
            <person name="Mondo S."/>
            <person name="Pangilinan J."/>
            <person name="Riley R."/>
            <person name="LaButti K."/>
            <person name="Andreopoulos B."/>
            <person name="Lipzen A."/>
            <person name="Chen C."/>
            <person name="Yan M."/>
            <person name="Daum C."/>
            <person name="Ng V."/>
            <person name="Clum A."/>
            <person name="Steindorff A."/>
            <person name="Ohm R.A."/>
            <person name="Martin F."/>
            <person name="Silar P."/>
            <person name="Natvig D.O."/>
            <person name="Lalanne C."/>
            <person name="Gautier V."/>
            <person name="Ament-Velasquez S.L."/>
            <person name="Kruys A."/>
            <person name="Hutchinson M.I."/>
            <person name="Powell A.J."/>
            <person name="Barry K."/>
            <person name="Miller A.N."/>
            <person name="Grigoriev I.V."/>
            <person name="Debuchy R."/>
            <person name="Gladieux P."/>
            <person name="Hiltunen Thoren M."/>
            <person name="Johannesson H."/>
        </authorList>
    </citation>
    <scope>NUCLEOTIDE SEQUENCE</scope>
    <source>
        <strain evidence="6">CBS 508.74</strain>
    </source>
</reference>
<dbReference type="NCBIfam" id="TIGR02348">
    <property type="entry name" value="GroEL"/>
    <property type="match status" value="1"/>
</dbReference>
<dbReference type="GO" id="GO:0042026">
    <property type="term" value="P:protein refolding"/>
    <property type="evidence" value="ECO:0007669"/>
    <property type="project" value="InterPro"/>
</dbReference>
<accession>A0AAN6TJW0</accession>
<organism evidence="6 7">
    <name type="scientific">Canariomyces notabilis</name>
    <dbReference type="NCBI Taxonomy" id="2074819"/>
    <lineage>
        <taxon>Eukaryota</taxon>
        <taxon>Fungi</taxon>
        <taxon>Dikarya</taxon>
        <taxon>Ascomycota</taxon>
        <taxon>Pezizomycotina</taxon>
        <taxon>Sordariomycetes</taxon>
        <taxon>Sordariomycetidae</taxon>
        <taxon>Sordariales</taxon>
        <taxon>Chaetomiaceae</taxon>
        <taxon>Canariomyces</taxon>
    </lineage>
</organism>
<dbReference type="NCBIfam" id="NF009488">
    <property type="entry name" value="PRK12850.1"/>
    <property type="match status" value="1"/>
</dbReference>
<sequence length="577" mass="61082">MQRALTRASVSSPLAAARVRSTQQLRFAHKELKFGVEGRQALLNGVETLAKAVATTLGPKGRNVLIESSFGSPKITKDGVTVAKAISLKDKWENLGAKLLADVASKTNEVAGDGTTTATVLARAIFSETVKNVAAGCNPMDLRRGIQAAVDAVVEYLQQHKRDITTSEEIAQVATISANGDEHIGKLIANAMEKVGKEGVITVKEGKTMQDELEVTEGMRFDRGFVSPYFITDTKAQKVEFEKPLILLSEQKISAAMDIIPALEISNKLRRPLVIIAEDFEGEALAVCILNKLRGQLEVAAVKAPGFGDNRKSILGDIAVLTNGTVFTNELDIKLEKVTPDMLGSTGSITITKEDTIILNGEGSKDAIAQRCEQIRGVMADPTTSEYEKEKLQERLAKLSGGVAVIKVGGSSEVEVGEKKDRFVDALNATRAAVEEGILPGGGTALIKASCNALNDLKPANFDQQLGVSIVKNAITRPARTIVENAGLEGSVIIGKLSDEYASDFNKGFDSAKGEYVDMIQAGILDPLKVVRTGLIDASGVASLLGTTEVTIVEAPEEKAPAGMGGGMGGMGGMGMM</sequence>
<evidence type="ECO:0000256" key="5">
    <source>
        <dbReference type="RuleBase" id="RU000418"/>
    </source>
</evidence>
<dbReference type="RefSeq" id="XP_064673246.1">
    <property type="nucleotide sequence ID" value="XM_064814476.1"/>
</dbReference>
<evidence type="ECO:0000256" key="4">
    <source>
        <dbReference type="ARBA" id="ARBA00023186"/>
    </source>
</evidence>
<keyword evidence="7" id="KW-1185">Reference proteome</keyword>
<dbReference type="AlphaFoldDB" id="A0AAN6TJW0"/>
<proteinExistence type="inferred from homology"/>
<dbReference type="InterPro" id="IPR002423">
    <property type="entry name" value="Cpn60/GroEL/TCP-1"/>
</dbReference>
<dbReference type="Pfam" id="PF00118">
    <property type="entry name" value="Cpn60_TCP1"/>
    <property type="match status" value="2"/>
</dbReference>
<dbReference type="Gene3D" id="3.30.260.10">
    <property type="entry name" value="TCP-1-like chaperonin intermediate domain"/>
    <property type="match status" value="1"/>
</dbReference>
<keyword evidence="3" id="KW-0067">ATP-binding</keyword>
<dbReference type="NCBIfam" id="NF009487">
    <property type="entry name" value="PRK12849.1"/>
    <property type="match status" value="1"/>
</dbReference>
<dbReference type="GO" id="GO:0140662">
    <property type="term" value="F:ATP-dependent protein folding chaperone"/>
    <property type="evidence" value="ECO:0007669"/>
    <property type="project" value="InterPro"/>
</dbReference>
<dbReference type="NCBIfam" id="NF000592">
    <property type="entry name" value="PRK00013.1"/>
    <property type="match status" value="1"/>
</dbReference>
<dbReference type="PROSITE" id="PS00296">
    <property type="entry name" value="CHAPERONINS_CPN60"/>
    <property type="match status" value="1"/>
</dbReference>
<name>A0AAN6TJW0_9PEZI</name>
<evidence type="ECO:0000313" key="6">
    <source>
        <dbReference type="EMBL" id="KAK4115676.1"/>
    </source>
</evidence>
<dbReference type="GeneID" id="89938601"/>
<dbReference type="InterPro" id="IPR018370">
    <property type="entry name" value="Chaperonin_Cpn60_CS"/>
</dbReference>
<dbReference type="NCBIfam" id="NF009489">
    <property type="entry name" value="PRK12851.1"/>
    <property type="match status" value="1"/>
</dbReference>
<evidence type="ECO:0000256" key="2">
    <source>
        <dbReference type="ARBA" id="ARBA00022741"/>
    </source>
</evidence>
<evidence type="ECO:0000256" key="1">
    <source>
        <dbReference type="ARBA" id="ARBA00006607"/>
    </source>
</evidence>
<dbReference type="InterPro" id="IPR001844">
    <property type="entry name" value="Cpn60/GroEL"/>
</dbReference>
<dbReference type="Gene3D" id="1.10.560.10">
    <property type="entry name" value="GroEL-like equatorial domain"/>
    <property type="match status" value="1"/>
</dbReference>
<protein>
    <submittedName>
        <fullName evidence="6">Chaperonin GroL</fullName>
    </submittedName>
</protein>
<dbReference type="SUPFAM" id="SSF52029">
    <property type="entry name" value="GroEL apical domain-like"/>
    <property type="match status" value="1"/>
</dbReference>
<dbReference type="GO" id="GO:0005524">
    <property type="term" value="F:ATP binding"/>
    <property type="evidence" value="ECO:0007669"/>
    <property type="project" value="UniProtKB-KW"/>
</dbReference>
<comment type="similarity">
    <text evidence="1 5">Belongs to the chaperonin (HSP60) family.</text>
</comment>
<dbReference type="PANTHER" id="PTHR45633">
    <property type="entry name" value="60 KDA HEAT SHOCK PROTEIN, MITOCHONDRIAL"/>
    <property type="match status" value="1"/>
</dbReference>
<dbReference type="Gene3D" id="3.50.7.10">
    <property type="entry name" value="GroEL"/>
    <property type="match status" value="1"/>
</dbReference>
<dbReference type="InterPro" id="IPR027409">
    <property type="entry name" value="GroEL-like_apical_dom_sf"/>
</dbReference>
<dbReference type="FunFam" id="1.10.560.10:FF:000001">
    <property type="entry name" value="60 kDa chaperonin"/>
    <property type="match status" value="1"/>
</dbReference>
<dbReference type="HAMAP" id="MF_00600">
    <property type="entry name" value="CH60"/>
    <property type="match status" value="1"/>
</dbReference>
<dbReference type="SUPFAM" id="SSF48592">
    <property type="entry name" value="GroEL equatorial domain-like"/>
    <property type="match status" value="2"/>
</dbReference>
<dbReference type="CDD" id="cd03344">
    <property type="entry name" value="GroEL"/>
    <property type="match status" value="1"/>
</dbReference>
<keyword evidence="4" id="KW-0143">Chaperone</keyword>
<dbReference type="Proteomes" id="UP001302812">
    <property type="component" value="Unassembled WGS sequence"/>
</dbReference>
<dbReference type="FunFam" id="3.50.7.10:FF:000001">
    <property type="entry name" value="60 kDa chaperonin"/>
    <property type="match status" value="1"/>
</dbReference>
<keyword evidence="2" id="KW-0547">Nucleotide-binding</keyword>
<reference evidence="6" key="2">
    <citation type="submission" date="2023-05" db="EMBL/GenBank/DDBJ databases">
        <authorList>
            <consortium name="Lawrence Berkeley National Laboratory"/>
            <person name="Steindorff A."/>
            <person name="Hensen N."/>
            <person name="Bonometti L."/>
            <person name="Westerberg I."/>
            <person name="Brannstrom I.O."/>
            <person name="Guillou S."/>
            <person name="Cros-Aarteil S."/>
            <person name="Calhoun S."/>
            <person name="Haridas S."/>
            <person name="Kuo A."/>
            <person name="Mondo S."/>
            <person name="Pangilinan J."/>
            <person name="Riley R."/>
            <person name="Labutti K."/>
            <person name="Andreopoulos B."/>
            <person name="Lipzen A."/>
            <person name="Chen C."/>
            <person name="Yanf M."/>
            <person name="Daum C."/>
            <person name="Ng V."/>
            <person name="Clum A."/>
            <person name="Ohm R."/>
            <person name="Martin F."/>
            <person name="Silar P."/>
            <person name="Natvig D."/>
            <person name="Lalanne C."/>
            <person name="Gautier V."/>
            <person name="Ament-Velasquez S.L."/>
            <person name="Kruys A."/>
            <person name="Hutchinson M.I."/>
            <person name="Powell A.J."/>
            <person name="Barry K."/>
            <person name="Miller A.N."/>
            <person name="Grigoriev I.V."/>
            <person name="Debuchy R."/>
            <person name="Gladieux P."/>
            <person name="Thoren M.H."/>
            <person name="Johannesson H."/>
        </authorList>
    </citation>
    <scope>NUCLEOTIDE SEQUENCE</scope>
    <source>
        <strain evidence="6">CBS 508.74</strain>
    </source>
</reference>
<dbReference type="InterPro" id="IPR027413">
    <property type="entry name" value="GROEL-like_equatorial_sf"/>
</dbReference>
<dbReference type="EMBL" id="MU853334">
    <property type="protein sequence ID" value="KAK4115676.1"/>
    <property type="molecule type" value="Genomic_DNA"/>
</dbReference>
<evidence type="ECO:0000256" key="3">
    <source>
        <dbReference type="ARBA" id="ARBA00022840"/>
    </source>
</evidence>
<comment type="caution">
    <text evidence="6">The sequence shown here is derived from an EMBL/GenBank/DDBJ whole genome shotgun (WGS) entry which is preliminary data.</text>
</comment>
<dbReference type="PRINTS" id="PR00298">
    <property type="entry name" value="CHAPERONIN60"/>
</dbReference>
<dbReference type="InterPro" id="IPR027410">
    <property type="entry name" value="TCP-1-like_intermed_sf"/>
</dbReference>
<evidence type="ECO:0000313" key="7">
    <source>
        <dbReference type="Proteomes" id="UP001302812"/>
    </source>
</evidence>
<dbReference type="GO" id="GO:0006950">
    <property type="term" value="P:response to stress"/>
    <property type="evidence" value="ECO:0007669"/>
    <property type="project" value="UniProtKB-ARBA"/>
</dbReference>